<keyword evidence="1" id="KW-0812">Transmembrane</keyword>
<gene>
    <name evidence="3" type="ORF">B296_00008830</name>
</gene>
<evidence type="ECO:0000256" key="2">
    <source>
        <dbReference type="SAM" id="SignalP"/>
    </source>
</evidence>
<feature type="signal peptide" evidence="2">
    <location>
        <begin position="1"/>
        <end position="22"/>
    </location>
</feature>
<evidence type="ECO:0000256" key="1">
    <source>
        <dbReference type="SAM" id="Phobius"/>
    </source>
</evidence>
<feature type="chain" id="PRO_5019221723" evidence="2">
    <location>
        <begin position="23"/>
        <end position="264"/>
    </location>
</feature>
<keyword evidence="1" id="KW-0472">Membrane</keyword>
<organism evidence="3 4">
    <name type="scientific">Ensete ventricosum</name>
    <name type="common">Abyssinian banana</name>
    <name type="synonym">Musa ensete</name>
    <dbReference type="NCBI Taxonomy" id="4639"/>
    <lineage>
        <taxon>Eukaryota</taxon>
        <taxon>Viridiplantae</taxon>
        <taxon>Streptophyta</taxon>
        <taxon>Embryophyta</taxon>
        <taxon>Tracheophyta</taxon>
        <taxon>Spermatophyta</taxon>
        <taxon>Magnoliopsida</taxon>
        <taxon>Liliopsida</taxon>
        <taxon>Zingiberales</taxon>
        <taxon>Musaceae</taxon>
        <taxon>Ensete</taxon>
    </lineage>
</organism>
<sequence length="264" mass="29898">MRTACYWAVLSIGVVFAPLALKSTEKVGEENLEFVDPSPAGDFFARERLKSPVGNFFSPRREKKRFRICPGLLLDLFTSEEISQRQLRSYPDSAAAEYTSHAKLSSPEAEDSEMLEASKVCFFFHSHNFVSVDVYAIVLYCCGFLFMVVLQYLEFFNVAGAVSRDELFGRFYAGLDKINFFTCSPGGPEDPNRIAKATQMFDEAWISQVMNLSNLAEIFNNTNFFNSLHSSGNDCIRMKLYSEAIELYTCAIAICEKAIYYSNR</sequence>
<keyword evidence="1" id="KW-1133">Transmembrane helix</keyword>
<keyword evidence="2" id="KW-0732">Signal</keyword>
<feature type="transmembrane region" description="Helical" evidence="1">
    <location>
        <begin position="134"/>
        <end position="153"/>
    </location>
</feature>
<dbReference type="AlphaFoldDB" id="A0A427AIX3"/>
<dbReference type="EMBL" id="AMZH03002271">
    <property type="protein sequence ID" value="RRT76174.1"/>
    <property type="molecule type" value="Genomic_DNA"/>
</dbReference>
<dbReference type="Proteomes" id="UP000287651">
    <property type="component" value="Unassembled WGS sequence"/>
</dbReference>
<comment type="caution">
    <text evidence="3">The sequence shown here is derived from an EMBL/GenBank/DDBJ whole genome shotgun (WGS) entry which is preliminary data.</text>
</comment>
<evidence type="ECO:0000313" key="4">
    <source>
        <dbReference type="Proteomes" id="UP000287651"/>
    </source>
</evidence>
<name>A0A427AIX3_ENSVE</name>
<reference evidence="3 4" key="1">
    <citation type="journal article" date="2014" name="Agronomy (Basel)">
        <title>A Draft Genome Sequence for Ensete ventricosum, the Drought-Tolerant Tree Against Hunger.</title>
        <authorList>
            <person name="Harrison J."/>
            <person name="Moore K.A."/>
            <person name="Paszkiewicz K."/>
            <person name="Jones T."/>
            <person name="Grant M."/>
            <person name="Ambacheew D."/>
            <person name="Muzemil S."/>
            <person name="Studholme D.J."/>
        </authorList>
    </citation>
    <scope>NUCLEOTIDE SEQUENCE [LARGE SCALE GENOMIC DNA]</scope>
</reference>
<evidence type="ECO:0000313" key="3">
    <source>
        <dbReference type="EMBL" id="RRT76174.1"/>
    </source>
</evidence>
<dbReference type="InterPro" id="IPR011990">
    <property type="entry name" value="TPR-like_helical_dom_sf"/>
</dbReference>
<accession>A0A427AIX3</accession>
<dbReference type="Gene3D" id="1.25.40.10">
    <property type="entry name" value="Tetratricopeptide repeat domain"/>
    <property type="match status" value="1"/>
</dbReference>
<proteinExistence type="predicted"/>
<protein>
    <submittedName>
        <fullName evidence="3">Uncharacterized protein</fullName>
    </submittedName>
</protein>